<comment type="similarity">
    <text evidence="3">In the N-terminal section; belongs to the glycosyltransferase 51 family.</text>
</comment>
<dbReference type="InterPro" id="IPR009647">
    <property type="entry name" value="PBP_C"/>
</dbReference>
<dbReference type="InterPro" id="IPR001460">
    <property type="entry name" value="PCN-bd_Tpept"/>
</dbReference>
<dbReference type="PANTHER" id="PTHR32282:SF15">
    <property type="entry name" value="PENICILLIN-BINDING PROTEIN 1C"/>
    <property type="match status" value="1"/>
</dbReference>
<protein>
    <recommendedName>
        <fullName evidence="10">peptidoglycan glycosyltransferase</fullName>
        <ecNumber evidence="10">2.4.99.28</ecNumber>
    </recommendedName>
</protein>
<evidence type="ECO:0000256" key="11">
    <source>
        <dbReference type="ARBA" id="ARBA00049902"/>
    </source>
</evidence>
<dbReference type="Pfam" id="PF00905">
    <property type="entry name" value="Transpeptidase"/>
    <property type="match status" value="1"/>
</dbReference>
<dbReference type="EC" id="2.4.99.28" evidence="10"/>
<keyword evidence="8" id="KW-0378">Hydrolase</keyword>
<evidence type="ECO:0000256" key="12">
    <source>
        <dbReference type="SAM" id="Phobius"/>
    </source>
</evidence>
<organism evidence="16 19">
    <name type="scientific">Helicobacter muridarum</name>
    <dbReference type="NCBI Taxonomy" id="216"/>
    <lineage>
        <taxon>Bacteria</taxon>
        <taxon>Pseudomonadati</taxon>
        <taxon>Campylobacterota</taxon>
        <taxon>Epsilonproteobacteria</taxon>
        <taxon>Campylobacterales</taxon>
        <taxon>Helicobacteraceae</taxon>
        <taxon>Helicobacter</taxon>
    </lineage>
</organism>
<accession>A0A377PUG5</accession>
<evidence type="ECO:0000256" key="2">
    <source>
        <dbReference type="ARBA" id="ARBA00007090"/>
    </source>
</evidence>
<feature type="domain" description="Glycosyl transferase family 51" evidence="14">
    <location>
        <begin position="91"/>
        <end position="257"/>
    </location>
</feature>
<feature type="domain" description="Penicillin-binding protein transpeptidase" evidence="13">
    <location>
        <begin position="337"/>
        <end position="516"/>
    </location>
</feature>
<name>A0A377PUG5_9HELI</name>
<dbReference type="Pfam" id="PF00912">
    <property type="entry name" value="Transgly"/>
    <property type="match status" value="1"/>
</dbReference>
<dbReference type="Pfam" id="PF06832">
    <property type="entry name" value="BiPBP_C"/>
    <property type="match status" value="1"/>
</dbReference>
<dbReference type="SUPFAM" id="SSF53955">
    <property type="entry name" value="Lysozyme-like"/>
    <property type="match status" value="1"/>
</dbReference>
<keyword evidence="12" id="KW-0472">Membrane</keyword>
<dbReference type="GO" id="GO:0008955">
    <property type="term" value="F:peptidoglycan glycosyltransferase activity"/>
    <property type="evidence" value="ECO:0007669"/>
    <property type="project" value="UniProtKB-EC"/>
</dbReference>
<evidence type="ECO:0000313" key="18">
    <source>
        <dbReference type="Proteomes" id="UP000029922"/>
    </source>
</evidence>
<comment type="similarity">
    <text evidence="2">In the C-terminal section; belongs to the transpeptidase family.</text>
</comment>
<keyword evidence="12" id="KW-0812">Transmembrane</keyword>
<evidence type="ECO:0000256" key="1">
    <source>
        <dbReference type="ARBA" id="ARBA00004752"/>
    </source>
</evidence>
<comment type="catalytic activity">
    <reaction evidence="11">
        <text>[GlcNAc-(1-&gt;4)-Mur2Ac(oyl-L-Ala-gamma-D-Glu-L-Lys-D-Ala-D-Ala)](n)-di-trans,octa-cis-undecaprenyl diphosphate + beta-D-GlcNAc-(1-&gt;4)-Mur2Ac(oyl-L-Ala-gamma-D-Glu-L-Lys-D-Ala-D-Ala)-di-trans,octa-cis-undecaprenyl diphosphate = [GlcNAc-(1-&gt;4)-Mur2Ac(oyl-L-Ala-gamma-D-Glu-L-Lys-D-Ala-D-Ala)](n+1)-di-trans,octa-cis-undecaprenyl diphosphate + di-trans,octa-cis-undecaprenyl diphosphate + H(+)</text>
        <dbReference type="Rhea" id="RHEA:23708"/>
        <dbReference type="Rhea" id="RHEA-COMP:9602"/>
        <dbReference type="Rhea" id="RHEA-COMP:9603"/>
        <dbReference type="ChEBI" id="CHEBI:15378"/>
        <dbReference type="ChEBI" id="CHEBI:58405"/>
        <dbReference type="ChEBI" id="CHEBI:60033"/>
        <dbReference type="ChEBI" id="CHEBI:78435"/>
        <dbReference type="EC" id="2.4.99.28"/>
    </reaction>
</comment>
<dbReference type="Gene3D" id="3.40.710.10">
    <property type="entry name" value="DD-peptidase/beta-lactamase superfamily"/>
    <property type="match status" value="1"/>
</dbReference>
<evidence type="ECO:0000256" key="5">
    <source>
        <dbReference type="ARBA" id="ARBA00022670"/>
    </source>
</evidence>
<evidence type="ECO:0000259" key="14">
    <source>
        <dbReference type="Pfam" id="PF00912"/>
    </source>
</evidence>
<keyword evidence="19" id="KW-1185">Reference proteome</keyword>
<evidence type="ECO:0000259" key="13">
    <source>
        <dbReference type="Pfam" id="PF00905"/>
    </source>
</evidence>
<sequence length="794" mass="91670">MKSKHFLSFMRLIHKLPILWLDRYKFYILPLVIILLIVSIIFVYEYFNFNPLSYRDIKFNSNLDSKIDPFLPDYSKTVLDRNSNILSIFLNSKEQWHLNSYDPIPYKLRESVLLYEDKRFYTHSGLDLLAVLRTIKNNIYYNKRAGASTITMQVIKILERNPRTFGYKLKESIHALRLESMYDKDFILTMYLNNVPYGGNIVGFKAASLMYFGKLPNDITWAQSALLAVLPNQPGLINIQKNRSLLKEKRDSLLTKLYNKGLIDSILLNLAIEEPLPNLVTFYKNSAQHLSLRVINESNNYESILQTTIDKEIQLRFEKRSKQYHEKMIRNNISNLCAILLDTKSREVLAYIGSQDFLDIKGYGQIDGIRAKRSPGSLLKPLLYALSIDSGLIAPESKLVDVPLFFSNFNPSNATNNYHGLVSARDALIMSLNIPFVWLLQEYGADNFFYTLKDILHFNDDNPSRYGLSIILGTKEMSLEDIAKIYLGIANGGEFSRFYYSMPIHREEGKRLLSPAASYLTLDAMKDLHRSDFWNLHKDKHIFSWKSGTSYGRRDAWAAGSSPKYTLVVWVGNFTGEGNANLIGSQIAGNFLFELLSELDFMQQGFDMPIDMQNVLLDKITGYRYDLEFHDFNIESLETLLPKDSMPLRVSPFLRKVYLDKNLEKEIDSTHDDFLYTVPAVRLFLPTNVLDYYAQNADISFFLSTRQKENNWLKFVYPTNGLRIIQPKDLNSTKDIIIRIANLKNQQVHWYLNKQYLGILKGNTQNFHLPVGKHRLSIVGVDGSVSNVDFSIDK</sequence>
<dbReference type="OrthoDB" id="9766909at2"/>
<dbReference type="GO" id="GO:0004180">
    <property type="term" value="F:carboxypeptidase activity"/>
    <property type="evidence" value="ECO:0007669"/>
    <property type="project" value="UniProtKB-KW"/>
</dbReference>
<evidence type="ECO:0000313" key="17">
    <source>
        <dbReference type="EMBL" id="TLD99263.1"/>
    </source>
</evidence>
<dbReference type="InterPro" id="IPR036950">
    <property type="entry name" value="PBP_transglycosylase"/>
</dbReference>
<evidence type="ECO:0000259" key="15">
    <source>
        <dbReference type="Pfam" id="PF06832"/>
    </source>
</evidence>
<evidence type="ECO:0000256" key="9">
    <source>
        <dbReference type="ARBA" id="ARBA00023268"/>
    </source>
</evidence>
<dbReference type="Proteomes" id="UP000255139">
    <property type="component" value="Unassembled WGS sequence"/>
</dbReference>
<dbReference type="NCBIfam" id="TIGR02073">
    <property type="entry name" value="PBP_1c"/>
    <property type="match status" value="1"/>
</dbReference>
<gene>
    <name evidence="16" type="primary">pbpD</name>
    <name evidence="17" type="synonym">pbpC</name>
    <name evidence="17" type="ORF">LS73_007510</name>
    <name evidence="16" type="ORF">NCTC12714_00946</name>
</gene>
<keyword evidence="4" id="KW-0121">Carboxypeptidase</keyword>
<dbReference type="InterPro" id="IPR011815">
    <property type="entry name" value="PBP_1c"/>
</dbReference>
<feature type="domain" description="Penicillin-binding C-terminal" evidence="15">
    <location>
        <begin position="706"/>
        <end position="790"/>
    </location>
</feature>
<dbReference type="GO" id="GO:0009252">
    <property type="term" value="P:peptidoglycan biosynthetic process"/>
    <property type="evidence" value="ECO:0007669"/>
    <property type="project" value="UniProtKB-UniPathway"/>
</dbReference>
<dbReference type="InterPro" id="IPR001264">
    <property type="entry name" value="Glyco_trans_51"/>
</dbReference>
<evidence type="ECO:0000256" key="8">
    <source>
        <dbReference type="ARBA" id="ARBA00022801"/>
    </source>
</evidence>
<dbReference type="STRING" id="216.LS73_07325"/>
<dbReference type="EMBL" id="UGJE01000002">
    <property type="protein sequence ID" value="STQ86150.1"/>
    <property type="molecule type" value="Genomic_DNA"/>
</dbReference>
<dbReference type="GO" id="GO:0008658">
    <property type="term" value="F:penicillin binding"/>
    <property type="evidence" value="ECO:0007669"/>
    <property type="project" value="InterPro"/>
</dbReference>
<keyword evidence="12" id="KW-1133">Transmembrane helix</keyword>
<evidence type="ECO:0000256" key="7">
    <source>
        <dbReference type="ARBA" id="ARBA00022679"/>
    </source>
</evidence>
<feature type="transmembrane region" description="Helical" evidence="12">
    <location>
        <begin position="26"/>
        <end position="47"/>
    </location>
</feature>
<dbReference type="UniPathway" id="UPA00219"/>
<dbReference type="InterPro" id="IPR012338">
    <property type="entry name" value="Beta-lactam/transpept-like"/>
</dbReference>
<keyword evidence="5" id="KW-0645">Protease</keyword>
<evidence type="ECO:0000256" key="10">
    <source>
        <dbReference type="ARBA" id="ARBA00044770"/>
    </source>
</evidence>
<proteinExistence type="inferred from homology"/>
<keyword evidence="6" id="KW-0328">Glycosyltransferase</keyword>
<dbReference type="GO" id="GO:0006508">
    <property type="term" value="P:proteolysis"/>
    <property type="evidence" value="ECO:0007669"/>
    <property type="project" value="UniProtKB-KW"/>
</dbReference>
<evidence type="ECO:0000313" key="19">
    <source>
        <dbReference type="Proteomes" id="UP000255139"/>
    </source>
</evidence>
<evidence type="ECO:0000313" key="16">
    <source>
        <dbReference type="EMBL" id="STQ86150.1"/>
    </source>
</evidence>
<evidence type="ECO:0000256" key="3">
    <source>
        <dbReference type="ARBA" id="ARBA00007739"/>
    </source>
</evidence>
<dbReference type="EMBL" id="JRPD02000019">
    <property type="protein sequence ID" value="TLD99263.1"/>
    <property type="molecule type" value="Genomic_DNA"/>
</dbReference>
<evidence type="ECO:0000256" key="4">
    <source>
        <dbReference type="ARBA" id="ARBA00022645"/>
    </source>
</evidence>
<dbReference type="GO" id="GO:0030288">
    <property type="term" value="C:outer membrane-bounded periplasmic space"/>
    <property type="evidence" value="ECO:0007669"/>
    <property type="project" value="TreeGrafter"/>
</dbReference>
<dbReference type="RefSeq" id="WP_104692161.1">
    <property type="nucleotide sequence ID" value="NZ_FZMM01000012.1"/>
</dbReference>
<dbReference type="AlphaFoldDB" id="A0A377PUG5"/>
<reference evidence="17 18" key="1">
    <citation type="journal article" date="2014" name="Genome Announc.">
        <title>Draft genome sequences of eight enterohepatic helicobacter species isolated from both laboratory and wild rodents.</title>
        <authorList>
            <person name="Sheh A."/>
            <person name="Shen Z."/>
            <person name="Fox J.G."/>
        </authorList>
    </citation>
    <scope>NUCLEOTIDE SEQUENCE [LARGE SCALE GENOMIC DNA]</scope>
    <source>
        <strain evidence="17 18">ST1</strain>
    </source>
</reference>
<keyword evidence="7" id="KW-0808">Transferase</keyword>
<dbReference type="InterPro" id="IPR023346">
    <property type="entry name" value="Lysozyme-like_dom_sf"/>
</dbReference>
<keyword evidence="9" id="KW-0511">Multifunctional enzyme</keyword>
<dbReference type="InterPro" id="IPR050396">
    <property type="entry name" value="Glycosyltr_51/Transpeptidase"/>
</dbReference>
<reference evidence="16 19" key="2">
    <citation type="submission" date="2018-06" db="EMBL/GenBank/DDBJ databases">
        <authorList>
            <consortium name="Pathogen Informatics"/>
            <person name="Doyle S."/>
        </authorList>
    </citation>
    <scope>NUCLEOTIDE SEQUENCE [LARGE SCALE GENOMIC DNA]</scope>
    <source>
        <strain evidence="16 19">NCTC12714</strain>
    </source>
</reference>
<comment type="pathway">
    <text evidence="1">Cell wall biogenesis; peptidoglycan biosynthesis.</text>
</comment>
<dbReference type="PANTHER" id="PTHR32282">
    <property type="entry name" value="BINDING PROTEIN TRANSPEPTIDASE, PUTATIVE-RELATED"/>
    <property type="match status" value="1"/>
</dbReference>
<evidence type="ECO:0000256" key="6">
    <source>
        <dbReference type="ARBA" id="ARBA00022676"/>
    </source>
</evidence>
<dbReference type="Gene3D" id="1.10.3810.10">
    <property type="entry name" value="Biosynthetic peptidoglycan transglycosylase-like"/>
    <property type="match status" value="1"/>
</dbReference>
<dbReference type="SUPFAM" id="SSF56601">
    <property type="entry name" value="beta-lactamase/transpeptidase-like"/>
    <property type="match status" value="1"/>
</dbReference>
<dbReference type="Proteomes" id="UP000029922">
    <property type="component" value="Unassembled WGS sequence"/>
</dbReference>